<dbReference type="PANTHER" id="PTHR35043:SF7">
    <property type="entry name" value="TRANSCRIPTION FACTOR DOMAIN-CONTAINING PROTEIN"/>
    <property type="match status" value="1"/>
</dbReference>
<keyword evidence="1" id="KW-0812">Transmembrane</keyword>
<feature type="transmembrane region" description="Helical" evidence="1">
    <location>
        <begin position="362"/>
        <end position="385"/>
    </location>
</feature>
<dbReference type="AlphaFoldDB" id="A0A8H6S017"/>
<dbReference type="PANTHER" id="PTHR35043">
    <property type="entry name" value="TRANSCRIPTION FACTOR DOMAIN-CONTAINING PROTEIN"/>
    <property type="match status" value="1"/>
</dbReference>
<name>A0A8H6S017_9AGAR</name>
<keyword evidence="1" id="KW-1133">Transmembrane helix</keyword>
<organism evidence="2 3">
    <name type="scientific">Mycena indigotica</name>
    <dbReference type="NCBI Taxonomy" id="2126181"/>
    <lineage>
        <taxon>Eukaryota</taxon>
        <taxon>Fungi</taxon>
        <taxon>Dikarya</taxon>
        <taxon>Basidiomycota</taxon>
        <taxon>Agaricomycotina</taxon>
        <taxon>Agaricomycetes</taxon>
        <taxon>Agaricomycetidae</taxon>
        <taxon>Agaricales</taxon>
        <taxon>Marasmiineae</taxon>
        <taxon>Mycenaceae</taxon>
        <taxon>Mycena</taxon>
    </lineage>
</organism>
<feature type="transmembrane region" description="Helical" evidence="1">
    <location>
        <begin position="199"/>
        <end position="217"/>
    </location>
</feature>
<sequence length="641" mass="71513">MLFLLATVSAHLRSTTDDCRDINDCRRLFDIIWGCLVTVFLCIWVSVHPNVPPPTSARPNKGAGLWSRVKWTLLDGNRPLLHRFKLMVVALIAPELIIGLAGKQAMMAHAFAHEYDLSFTHGFFIVMGGFVDADGHPIVTRKQIMAGNVLREIQAVLESEIEDKSKGDAFSKGLALCQGLWFIAQCVARRAQHLPLAELEVATLAFAMINALTWVLWLPKPLDVRTPFKLSVTSVPASERNSLPYSTRGLTLFERFELMFTNLYALYEYDPLSNVALPTFWCAAYEDFQIFSTVLSMGMAVCAQLLCGSLFGAIHCIAWATAFPSIAEMWLWRAAVLVLVAAPLILIFYACLEIQTTLISDAHWQVALIIVASTYSLARIILLVLPLSTLRSLPAAAFRDVDWSVYIPHLYSVLTNPSFLSPTHPPSLYTSSREVRGVGQLTTRWLTDCPLVHASSRVLAHATSHQRLNNRLPWLLGKEEHGMGQRDEEIMVFLVYLARNSPSGALKGSISLPQLVLERHIPLHQLLDDNGYRQRSQRYSRTETPLEAHYMAARQLPRGTYFRHTEDPISQLSNTSSKNTHPAGAVTQPEFFLLLACAPFAQLSCLPPDSKKSMPFAPLKKILRAVRPLARSTHWPALAAG</sequence>
<evidence type="ECO:0008006" key="4">
    <source>
        <dbReference type="Google" id="ProtNLM"/>
    </source>
</evidence>
<feature type="transmembrane region" description="Helical" evidence="1">
    <location>
        <begin position="330"/>
        <end position="350"/>
    </location>
</feature>
<dbReference type="GeneID" id="59353147"/>
<evidence type="ECO:0000256" key="1">
    <source>
        <dbReference type="SAM" id="Phobius"/>
    </source>
</evidence>
<gene>
    <name evidence="2" type="ORF">MIND_01424900</name>
</gene>
<feature type="transmembrane region" description="Helical" evidence="1">
    <location>
        <begin position="294"/>
        <end position="318"/>
    </location>
</feature>
<accession>A0A8H6S017</accession>
<dbReference type="EMBL" id="JACAZF010000019">
    <property type="protein sequence ID" value="KAF7288790.1"/>
    <property type="molecule type" value="Genomic_DNA"/>
</dbReference>
<feature type="transmembrane region" description="Helical" evidence="1">
    <location>
        <begin position="31"/>
        <end position="51"/>
    </location>
</feature>
<dbReference type="Proteomes" id="UP000636479">
    <property type="component" value="Unassembled WGS sequence"/>
</dbReference>
<evidence type="ECO:0000313" key="3">
    <source>
        <dbReference type="Proteomes" id="UP000636479"/>
    </source>
</evidence>
<keyword evidence="1" id="KW-0472">Membrane</keyword>
<reference evidence="2" key="1">
    <citation type="submission" date="2020-05" db="EMBL/GenBank/DDBJ databases">
        <title>Mycena genomes resolve the evolution of fungal bioluminescence.</title>
        <authorList>
            <person name="Tsai I.J."/>
        </authorList>
    </citation>
    <scope>NUCLEOTIDE SEQUENCE</scope>
    <source>
        <strain evidence="2">171206Taipei</strain>
    </source>
</reference>
<protein>
    <recommendedName>
        <fullName evidence="4">Transmembrane protein</fullName>
    </recommendedName>
</protein>
<dbReference type="RefSeq" id="XP_037213012.1">
    <property type="nucleotide sequence ID" value="XM_037370631.1"/>
</dbReference>
<evidence type="ECO:0000313" key="2">
    <source>
        <dbReference type="EMBL" id="KAF7288790.1"/>
    </source>
</evidence>
<dbReference type="OrthoDB" id="9451547at2759"/>
<comment type="caution">
    <text evidence="2">The sequence shown here is derived from an EMBL/GenBank/DDBJ whole genome shotgun (WGS) entry which is preliminary data.</text>
</comment>
<proteinExistence type="predicted"/>
<keyword evidence="3" id="KW-1185">Reference proteome</keyword>